<evidence type="ECO:0000259" key="1">
    <source>
        <dbReference type="Pfam" id="PF02364"/>
    </source>
</evidence>
<gene>
    <name evidence="2" type="ORF">DYB38_011534</name>
</gene>
<organism evidence="2 3">
    <name type="scientific">Aphanomyces astaci</name>
    <name type="common">Crayfish plague agent</name>
    <dbReference type="NCBI Taxonomy" id="112090"/>
    <lineage>
        <taxon>Eukaryota</taxon>
        <taxon>Sar</taxon>
        <taxon>Stramenopiles</taxon>
        <taxon>Oomycota</taxon>
        <taxon>Saprolegniomycetes</taxon>
        <taxon>Saprolegniales</taxon>
        <taxon>Verrucalvaceae</taxon>
        <taxon>Aphanomyces</taxon>
    </lineage>
</organism>
<dbReference type="GO" id="GO:0003843">
    <property type="term" value="F:1,3-beta-D-glucan synthase activity"/>
    <property type="evidence" value="ECO:0007669"/>
    <property type="project" value="InterPro"/>
</dbReference>
<dbReference type="Pfam" id="PF02364">
    <property type="entry name" value="Glucan_synthase"/>
    <property type="match status" value="1"/>
</dbReference>
<feature type="domain" description="Glycosyl transferase 48" evidence="1">
    <location>
        <begin position="297"/>
        <end position="348"/>
    </location>
</feature>
<sequence length="365" mass="40258">MKIGHSSRVNQFMARLKGAPSLFDKKIVSSVARGILTGGDAKLSSPETQARLRFSVVWNECVSSFRLSDLIDHRESAILQYQISSSGQVDDPIFLLAGKASTACDVIGKAGKWSSKLQKTLEKDGLLDVAANSAQLGMQILQKLLGNDDSALDVLSFVLDKPHEALQRANMTHVPQLRENVVDLLACLLDMPEPSDDNGGVEVLRELVVVVMERVQHLFATLEQVLPIDWVVQKLQTSAFIRSSPDKSYQLHLMAALFADDDADDGARVSTGSADSTMAFCTRLFFLLTLDIADALPRCAEAQRRMSFFLNSLNMAMAQVDAIQSMQSFSVVTPYYNEPVLYSLEELNGRVDLNPLFRKVEEKAT</sequence>
<dbReference type="GO" id="GO:0005886">
    <property type="term" value="C:plasma membrane"/>
    <property type="evidence" value="ECO:0007669"/>
    <property type="project" value="TreeGrafter"/>
</dbReference>
<comment type="caution">
    <text evidence="2">The sequence shown here is derived from an EMBL/GenBank/DDBJ whole genome shotgun (WGS) entry which is preliminary data.</text>
</comment>
<dbReference type="Proteomes" id="UP000265716">
    <property type="component" value="Unassembled WGS sequence"/>
</dbReference>
<feature type="non-terminal residue" evidence="2">
    <location>
        <position position="365"/>
    </location>
</feature>
<evidence type="ECO:0000313" key="3">
    <source>
        <dbReference type="Proteomes" id="UP000265716"/>
    </source>
</evidence>
<dbReference type="AlphaFoldDB" id="A0A397CC41"/>
<dbReference type="PANTHER" id="PTHR12741:SF48">
    <property type="entry name" value="1,3-BETA-GLUCAN SYNTHASE COMPONENT FKS1-RELATED"/>
    <property type="match status" value="1"/>
</dbReference>
<dbReference type="GO" id="GO:0006075">
    <property type="term" value="P:(1-&gt;3)-beta-D-glucan biosynthetic process"/>
    <property type="evidence" value="ECO:0007669"/>
    <property type="project" value="InterPro"/>
</dbReference>
<name>A0A397CC41_APHAT</name>
<dbReference type="InterPro" id="IPR003440">
    <property type="entry name" value="Glyco_trans_48_dom"/>
</dbReference>
<evidence type="ECO:0000313" key="2">
    <source>
        <dbReference type="EMBL" id="RHY40696.1"/>
    </source>
</evidence>
<dbReference type="EMBL" id="QUTC01010140">
    <property type="protein sequence ID" value="RHY40696.1"/>
    <property type="molecule type" value="Genomic_DNA"/>
</dbReference>
<proteinExistence type="predicted"/>
<dbReference type="PANTHER" id="PTHR12741">
    <property type="entry name" value="LYST-INTERACTING PROTEIN LIP5 DOPAMINE RESPONSIVE PROTEIN DRG-1"/>
    <property type="match status" value="1"/>
</dbReference>
<protein>
    <recommendedName>
        <fullName evidence="1">Glycosyl transferase 48 domain-containing protein</fullName>
    </recommendedName>
</protein>
<dbReference type="GO" id="GO:0000148">
    <property type="term" value="C:1,3-beta-D-glucan synthase complex"/>
    <property type="evidence" value="ECO:0007669"/>
    <property type="project" value="InterPro"/>
</dbReference>
<reference evidence="2 3" key="1">
    <citation type="submission" date="2018-08" db="EMBL/GenBank/DDBJ databases">
        <title>Aphanomyces genome sequencing and annotation.</title>
        <authorList>
            <person name="Minardi D."/>
            <person name="Oidtmann B."/>
            <person name="Van Der Giezen M."/>
            <person name="Studholme D.J."/>
        </authorList>
    </citation>
    <scope>NUCLEOTIDE SEQUENCE [LARGE SCALE GENOMIC DNA]</scope>
    <source>
        <strain evidence="2 3">SA</strain>
    </source>
</reference>
<accession>A0A397CC41</accession>